<sequence length="73" mass="8359">MKVATRAIERLHALGGETFGVSVGNAKRLKTPLERGRDVKHVQDYPTTMSAPWEMSHRGRLSRRALRRCCWQP</sequence>
<proteinExistence type="predicted"/>
<dbReference type="RefSeq" id="WP_208408348.1">
    <property type="nucleotide sequence ID" value="NZ_JAASQJ010000003.1"/>
</dbReference>
<keyword evidence="2" id="KW-1185">Reference proteome</keyword>
<evidence type="ECO:0000313" key="2">
    <source>
        <dbReference type="Proteomes" id="UP001179181"/>
    </source>
</evidence>
<dbReference type="Proteomes" id="UP001179181">
    <property type="component" value="Unassembled WGS sequence"/>
</dbReference>
<reference evidence="1 2" key="1">
    <citation type="submission" date="2020-03" db="EMBL/GenBank/DDBJ databases">
        <title>Genomic Encyclopedia of Type Strains, Phase IV (KMG-IV): sequencing the most valuable type-strain genomes for metagenomic binning, comparative biology and taxonomic classification.</title>
        <authorList>
            <person name="Goeker M."/>
        </authorList>
    </citation>
    <scope>NUCLEOTIDE SEQUENCE [LARGE SCALE GENOMIC DNA]</scope>
    <source>
        <strain evidence="1 2">DSM 102865</strain>
    </source>
</reference>
<evidence type="ECO:0000313" key="1">
    <source>
        <dbReference type="EMBL" id="NIJ54608.1"/>
    </source>
</evidence>
<comment type="caution">
    <text evidence="1">The sequence shown here is derived from an EMBL/GenBank/DDBJ whole genome shotgun (WGS) entry which is preliminary data.</text>
</comment>
<protein>
    <submittedName>
        <fullName evidence="1">Uncharacterized protein</fullName>
    </submittedName>
</protein>
<organism evidence="1 2">
    <name type="scientific">Dyadobacter arcticus</name>
    <dbReference type="NCBI Taxonomy" id="1078754"/>
    <lineage>
        <taxon>Bacteria</taxon>
        <taxon>Pseudomonadati</taxon>
        <taxon>Bacteroidota</taxon>
        <taxon>Cytophagia</taxon>
        <taxon>Cytophagales</taxon>
        <taxon>Spirosomataceae</taxon>
        <taxon>Dyadobacter</taxon>
    </lineage>
</organism>
<accession>A0ABX0UNN3</accession>
<name>A0ABX0UNN3_9BACT</name>
<gene>
    <name evidence="1" type="ORF">FHS68_003790</name>
</gene>
<dbReference type="EMBL" id="JAASQJ010000003">
    <property type="protein sequence ID" value="NIJ54608.1"/>
    <property type="molecule type" value="Genomic_DNA"/>
</dbReference>